<dbReference type="InterPro" id="IPR011009">
    <property type="entry name" value="Kinase-like_dom_sf"/>
</dbReference>
<proteinExistence type="inferred from homology"/>
<dbReference type="GO" id="GO:0004305">
    <property type="term" value="F:ethanolamine kinase activity"/>
    <property type="evidence" value="ECO:0007669"/>
    <property type="project" value="UniProtKB-EC"/>
</dbReference>
<comment type="similarity">
    <text evidence="2">Belongs to the choline/ethanolamine kinase family.</text>
</comment>
<dbReference type="SUPFAM" id="SSF56112">
    <property type="entry name" value="Protein kinase-like (PK-like)"/>
    <property type="match status" value="1"/>
</dbReference>
<feature type="domain" description="Aminoglycoside phosphotransferase" evidence="4">
    <location>
        <begin position="58"/>
        <end position="280"/>
    </location>
</feature>
<protein>
    <recommendedName>
        <fullName evidence="3">ethanolamine kinase</fullName>
        <ecNumber evidence="3">2.7.1.82</ecNumber>
    </recommendedName>
</protein>
<comment type="caution">
    <text evidence="5">The sequence shown here is derived from an EMBL/GenBank/DDBJ whole genome shotgun (WGS) entry which is preliminary data.</text>
</comment>
<accession>A0A8H6CMQ6</accession>
<gene>
    <name evidence="5" type="ORF">HO133_009218</name>
</gene>
<dbReference type="Pfam" id="PF01636">
    <property type="entry name" value="APH"/>
    <property type="match status" value="1"/>
</dbReference>
<comment type="pathway">
    <text evidence="1">Phospholipid metabolism; phosphatidylethanolamine biosynthesis; phosphatidylethanolamine from ethanolamine: step 1/3.</text>
</comment>
<evidence type="ECO:0000256" key="1">
    <source>
        <dbReference type="ARBA" id="ARBA00037883"/>
    </source>
</evidence>
<dbReference type="RefSeq" id="XP_037154905.1">
    <property type="nucleotide sequence ID" value="XM_037300079.1"/>
</dbReference>
<dbReference type="Gene3D" id="3.90.1200.10">
    <property type="match status" value="1"/>
</dbReference>
<name>A0A8H6CMQ6_9LECA</name>
<dbReference type="PANTHER" id="PTHR22603:SF66">
    <property type="entry name" value="ETHANOLAMINE KINASE"/>
    <property type="match status" value="1"/>
</dbReference>
<evidence type="ECO:0000259" key="4">
    <source>
        <dbReference type="Pfam" id="PF01636"/>
    </source>
</evidence>
<dbReference type="EMBL" id="JACCJB010000006">
    <property type="protein sequence ID" value="KAF6226352.1"/>
    <property type="molecule type" value="Genomic_DNA"/>
</dbReference>
<evidence type="ECO:0000256" key="3">
    <source>
        <dbReference type="ARBA" id="ARBA00038874"/>
    </source>
</evidence>
<dbReference type="PANTHER" id="PTHR22603">
    <property type="entry name" value="CHOLINE/ETHANOALAMINE KINASE"/>
    <property type="match status" value="1"/>
</dbReference>
<keyword evidence="6" id="KW-1185">Reference proteome</keyword>
<dbReference type="Proteomes" id="UP000593566">
    <property type="component" value="Unassembled WGS sequence"/>
</dbReference>
<dbReference type="GeneID" id="59337613"/>
<dbReference type="GO" id="GO:0005737">
    <property type="term" value="C:cytoplasm"/>
    <property type="evidence" value="ECO:0007669"/>
    <property type="project" value="TreeGrafter"/>
</dbReference>
<dbReference type="GO" id="GO:0006646">
    <property type="term" value="P:phosphatidylethanolamine biosynthetic process"/>
    <property type="evidence" value="ECO:0007669"/>
    <property type="project" value="TreeGrafter"/>
</dbReference>
<organism evidence="5 6">
    <name type="scientific">Letharia lupina</name>
    <dbReference type="NCBI Taxonomy" id="560253"/>
    <lineage>
        <taxon>Eukaryota</taxon>
        <taxon>Fungi</taxon>
        <taxon>Dikarya</taxon>
        <taxon>Ascomycota</taxon>
        <taxon>Pezizomycotina</taxon>
        <taxon>Lecanoromycetes</taxon>
        <taxon>OSLEUM clade</taxon>
        <taxon>Lecanoromycetidae</taxon>
        <taxon>Lecanorales</taxon>
        <taxon>Lecanorineae</taxon>
        <taxon>Parmeliaceae</taxon>
        <taxon>Letharia</taxon>
    </lineage>
</organism>
<sequence>MTEQQQQIKPVDGAFKWPARESPHPENLALASKLCTALLPKGSDTKTITKHFPCGWSSNDVIQVSIPSPAHQRRFVVKLPRRQTSSCIAASCRAEALRTCWAAKHGFGPKVLAIHEESGGFVMEFIQGQTLTTEMIRQRLPQAVNMLRRIHEAEAMNWMRRYDPMEIVKEHLERVKQRNAMRPKDVGFVEGIIRDTGEEVKGHPWMPCHNDFHSHNVMLRRGSRDDSDCLLAIDFEDCDLGDPMWDLAYLTVNLELEQEPYPLEHLYGASAEDRRRVRAYVPLAMAHCATWAALHGGLWAQHQKEVMERLRKLVGDLS</sequence>
<evidence type="ECO:0000256" key="2">
    <source>
        <dbReference type="ARBA" id="ARBA00038211"/>
    </source>
</evidence>
<evidence type="ECO:0000313" key="6">
    <source>
        <dbReference type="Proteomes" id="UP000593566"/>
    </source>
</evidence>
<evidence type="ECO:0000313" key="5">
    <source>
        <dbReference type="EMBL" id="KAF6226352.1"/>
    </source>
</evidence>
<reference evidence="5 6" key="1">
    <citation type="journal article" date="2020" name="Genomics">
        <title>Complete, high-quality genomes from long-read metagenomic sequencing of two wolf lichen thalli reveals enigmatic genome architecture.</title>
        <authorList>
            <person name="McKenzie S.K."/>
            <person name="Walston R.F."/>
            <person name="Allen J.L."/>
        </authorList>
    </citation>
    <scope>NUCLEOTIDE SEQUENCE [LARGE SCALE GENOMIC DNA]</scope>
    <source>
        <strain evidence="5">WasteWater1</strain>
    </source>
</reference>
<dbReference type="InterPro" id="IPR002575">
    <property type="entry name" value="Aminoglycoside_PTrfase"/>
</dbReference>
<dbReference type="AlphaFoldDB" id="A0A8H6CMQ6"/>
<dbReference type="EC" id="2.7.1.82" evidence="3"/>